<dbReference type="PANTHER" id="PTHR44809:SF1">
    <property type="entry name" value="PROTEIN O-MANNOSYL-TRANSFERASE TMTC1"/>
    <property type="match status" value="1"/>
</dbReference>
<dbReference type="Pfam" id="PF13181">
    <property type="entry name" value="TPR_8"/>
    <property type="match status" value="1"/>
</dbReference>
<dbReference type="SMART" id="SM00028">
    <property type="entry name" value="TPR"/>
    <property type="match status" value="10"/>
</dbReference>
<feature type="transmembrane region" description="Helical" evidence="18">
    <location>
        <begin position="353"/>
        <end position="372"/>
    </location>
</feature>
<evidence type="ECO:0000256" key="2">
    <source>
        <dbReference type="ARBA" id="ARBA00004141"/>
    </source>
</evidence>
<comment type="subcellular location">
    <subcellularLocation>
        <location evidence="3">Endoplasmic reticulum</location>
    </subcellularLocation>
    <subcellularLocation>
        <location evidence="2">Membrane</location>
        <topology evidence="2">Multi-pass membrane protein</topology>
    </subcellularLocation>
</comment>
<dbReference type="Pfam" id="PF14559">
    <property type="entry name" value="TPR_19"/>
    <property type="match status" value="1"/>
</dbReference>
<comment type="pathway">
    <text evidence="4">Protein modification; protein glycosylation.</text>
</comment>
<protein>
    <recommendedName>
        <fullName evidence="6">dolichyl-phosphate-mannose--protein mannosyltransferase</fullName>
        <ecNumber evidence="6">2.4.1.109</ecNumber>
    </recommendedName>
</protein>
<feature type="repeat" description="TPR" evidence="16">
    <location>
        <begin position="866"/>
        <end position="899"/>
    </location>
</feature>
<reference evidence="20" key="1">
    <citation type="journal article" date="2020" name="bioRxiv">
        <title>Chromosome-level reference genome of the European wasp spider Argiope bruennichi: a resource for studies on range expansion and evolutionary adaptation.</title>
        <authorList>
            <person name="Sheffer M.M."/>
            <person name="Hoppe A."/>
            <person name="Krehenwinkel H."/>
            <person name="Uhl G."/>
            <person name="Kuss A.W."/>
            <person name="Jensen L."/>
            <person name="Jensen C."/>
            <person name="Gillespie R.G."/>
            <person name="Hoff K.J."/>
            <person name="Prost S."/>
        </authorList>
    </citation>
    <scope>NUCLEOTIDE SEQUENCE</scope>
</reference>
<feature type="transmembrane region" description="Helical" evidence="18">
    <location>
        <begin position="82"/>
        <end position="103"/>
    </location>
</feature>
<dbReference type="Gene3D" id="1.25.40.10">
    <property type="entry name" value="Tetratricopeptide repeat domain"/>
    <property type="match status" value="3"/>
</dbReference>
<evidence type="ECO:0000256" key="16">
    <source>
        <dbReference type="PROSITE-ProRule" id="PRU00339"/>
    </source>
</evidence>
<keyword evidence="7" id="KW-0808">Transferase</keyword>
<dbReference type="GO" id="GO:0005783">
    <property type="term" value="C:endoplasmic reticulum"/>
    <property type="evidence" value="ECO:0007669"/>
    <property type="project" value="UniProtKB-SubCell"/>
</dbReference>
<evidence type="ECO:0000256" key="7">
    <source>
        <dbReference type="ARBA" id="ARBA00022679"/>
    </source>
</evidence>
<feature type="transmembrane region" description="Helical" evidence="18">
    <location>
        <begin position="485"/>
        <end position="503"/>
    </location>
</feature>
<keyword evidence="12 18" id="KW-1133">Transmembrane helix</keyword>
<dbReference type="PROSITE" id="PS50005">
    <property type="entry name" value="TPR"/>
    <property type="match status" value="6"/>
</dbReference>
<evidence type="ECO:0000256" key="9">
    <source>
        <dbReference type="ARBA" id="ARBA00022737"/>
    </source>
</evidence>
<evidence type="ECO:0000313" key="20">
    <source>
        <dbReference type="EMBL" id="KAF8790955.1"/>
    </source>
</evidence>
<feature type="region of interest" description="Disordered" evidence="17">
    <location>
        <begin position="13"/>
        <end position="58"/>
    </location>
</feature>
<feature type="transmembrane region" description="Helical" evidence="18">
    <location>
        <begin position="457"/>
        <end position="473"/>
    </location>
</feature>
<feature type="domain" description="DUF1736" evidence="19">
    <location>
        <begin position="335"/>
        <end position="407"/>
    </location>
</feature>
<dbReference type="Pfam" id="PF08409">
    <property type="entry name" value="TMTC_DUF1736"/>
    <property type="match status" value="1"/>
</dbReference>
<evidence type="ECO:0000256" key="18">
    <source>
        <dbReference type="SAM" id="Phobius"/>
    </source>
</evidence>
<dbReference type="AlphaFoldDB" id="A0A8T0FKR0"/>
<evidence type="ECO:0000256" key="8">
    <source>
        <dbReference type="ARBA" id="ARBA00022692"/>
    </source>
</evidence>
<feature type="transmembrane region" description="Helical" evidence="18">
    <location>
        <begin position="314"/>
        <end position="332"/>
    </location>
</feature>
<dbReference type="Pfam" id="PF13424">
    <property type="entry name" value="TPR_12"/>
    <property type="match status" value="1"/>
</dbReference>
<dbReference type="EMBL" id="JABXBU010000011">
    <property type="protein sequence ID" value="KAF8790955.1"/>
    <property type="molecule type" value="Genomic_DNA"/>
</dbReference>
<keyword evidence="11" id="KW-0256">Endoplasmic reticulum</keyword>
<dbReference type="InterPro" id="IPR013618">
    <property type="entry name" value="TMTC_DUF1736"/>
</dbReference>
<dbReference type="EC" id="2.4.1.109" evidence="6"/>
<dbReference type="Proteomes" id="UP000807504">
    <property type="component" value="Unassembled WGS sequence"/>
</dbReference>
<dbReference type="InterPro" id="IPR011990">
    <property type="entry name" value="TPR-like_helical_dom_sf"/>
</dbReference>
<dbReference type="Pfam" id="PF13432">
    <property type="entry name" value="TPR_16"/>
    <property type="match status" value="1"/>
</dbReference>
<evidence type="ECO:0000256" key="14">
    <source>
        <dbReference type="ARBA" id="ARBA00045085"/>
    </source>
</evidence>
<dbReference type="GO" id="GO:0016020">
    <property type="term" value="C:membrane"/>
    <property type="evidence" value="ECO:0007669"/>
    <property type="project" value="UniProtKB-SubCell"/>
</dbReference>
<feature type="repeat" description="TPR" evidence="16">
    <location>
        <begin position="625"/>
        <end position="658"/>
    </location>
</feature>
<keyword evidence="21" id="KW-1185">Reference proteome</keyword>
<keyword evidence="13 18" id="KW-0472">Membrane</keyword>
<evidence type="ECO:0000256" key="11">
    <source>
        <dbReference type="ARBA" id="ARBA00022824"/>
    </source>
</evidence>
<comment type="caution">
    <text evidence="20">The sequence shown here is derived from an EMBL/GenBank/DDBJ whole genome shotgun (WGS) entry which is preliminary data.</text>
</comment>
<organism evidence="20 21">
    <name type="scientific">Argiope bruennichi</name>
    <name type="common">Wasp spider</name>
    <name type="synonym">Aranea bruennichi</name>
    <dbReference type="NCBI Taxonomy" id="94029"/>
    <lineage>
        <taxon>Eukaryota</taxon>
        <taxon>Metazoa</taxon>
        <taxon>Ecdysozoa</taxon>
        <taxon>Arthropoda</taxon>
        <taxon>Chelicerata</taxon>
        <taxon>Arachnida</taxon>
        <taxon>Araneae</taxon>
        <taxon>Araneomorphae</taxon>
        <taxon>Entelegynae</taxon>
        <taxon>Araneoidea</taxon>
        <taxon>Araneidae</taxon>
        <taxon>Argiope</taxon>
    </lineage>
</organism>
<feature type="repeat" description="TPR" evidence="16">
    <location>
        <begin position="832"/>
        <end position="865"/>
    </location>
</feature>
<comment type="similarity">
    <text evidence="5">Belongs to the TMTC family.</text>
</comment>
<evidence type="ECO:0000256" key="6">
    <source>
        <dbReference type="ARBA" id="ARBA00012839"/>
    </source>
</evidence>
<dbReference type="InterPro" id="IPR052943">
    <property type="entry name" value="TMTC_O-mannosyl-trnsfr"/>
</dbReference>
<dbReference type="InterPro" id="IPR019734">
    <property type="entry name" value="TPR_rpt"/>
</dbReference>
<feature type="repeat" description="TPR" evidence="16">
    <location>
        <begin position="659"/>
        <end position="692"/>
    </location>
</feature>
<evidence type="ECO:0000256" key="13">
    <source>
        <dbReference type="ARBA" id="ARBA00023136"/>
    </source>
</evidence>
<evidence type="ECO:0000256" key="1">
    <source>
        <dbReference type="ARBA" id="ARBA00003582"/>
    </source>
</evidence>
<feature type="compositionally biased region" description="Polar residues" evidence="17">
    <location>
        <begin position="13"/>
        <end position="29"/>
    </location>
</feature>
<dbReference type="PROSITE" id="PS50293">
    <property type="entry name" value="TPR_REGION"/>
    <property type="match status" value="2"/>
</dbReference>
<comment type="catalytic activity">
    <reaction evidence="14">
        <text>a di-trans,poly-cis-dolichyl beta-D-mannosyl phosphate + L-threonyl-[protein] = 3-O-(alpha-D-mannosyl)-L-threonyl-[protein] + a di-trans,poly-cis-dolichyl phosphate + H(+)</text>
        <dbReference type="Rhea" id="RHEA:53396"/>
        <dbReference type="Rhea" id="RHEA-COMP:11060"/>
        <dbReference type="Rhea" id="RHEA-COMP:13547"/>
        <dbReference type="Rhea" id="RHEA-COMP:19498"/>
        <dbReference type="Rhea" id="RHEA-COMP:19501"/>
        <dbReference type="ChEBI" id="CHEBI:15378"/>
        <dbReference type="ChEBI" id="CHEBI:30013"/>
        <dbReference type="ChEBI" id="CHEBI:57683"/>
        <dbReference type="ChEBI" id="CHEBI:58211"/>
        <dbReference type="ChEBI" id="CHEBI:137323"/>
        <dbReference type="EC" id="2.4.1.109"/>
    </reaction>
</comment>
<feature type="repeat" description="TPR" evidence="16">
    <location>
        <begin position="526"/>
        <end position="559"/>
    </location>
</feature>
<evidence type="ECO:0000256" key="4">
    <source>
        <dbReference type="ARBA" id="ARBA00004922"/>
    </source>
</evidence>
<keyword evidence="8 18" id="KW-0812">Transmembrane</keyword>
<dbReference type="GO" id="GO:0004169">
    <property type="term" value="F:dolichyl-phosphate-mannose-protein mannosyltransferase activity"/>
    <property type="evidence" value="ECO:0007669"/>
    <property type="project" value="UniProtKB-EC"/>
</dbReference>
<feature type="repeat" description="TPR" evidence="16">
    <location>
        <begin position="591"/>
        <end position="624"/>
    </location>
</feature>
<evidence type="ECO:0000256" key="12">
    <source>
        <dbReference type="ARBA" id="ARBA00022989"/>
    </source>
</evidence>
<dbReference type="PROSITE" id="PS51257">
    <property type="entry name" value="PROKAR_LIPOPROTEIN"/>
    <property type="match status" value="1"/>
</dbReference>
<keyword evidence="10 16" id="KW-0802">TPR repeat</keyword>
<sequence>MKMGRDIWMNSPSYQATSTTSCLYPSSSHPRYRKRDSLDTRRTQNASKSKSTHRRTSPRSLALWSQLMNLTSRVRNQSVMTIIMDTFVYLVVIVACIACYANSLDGEFVHDDLVSITMNPDVIGENPVSEIFFNDFWGKPMSDPSSHKSYRPFTVLTFRLNHVFCGLSSWSYHFVNVCLHSCVSLLVTFLCLEVLKWSREDCLIAALIFATHPIHTEAVSSAVGRAEVLSALFFLSSLLAFIKSTKAGDQNEKWILWFIFSLFCSGIALLAKEQGITVLAVCIAWRTLQLLGTTRLESPKLLIKKGLFLLTDPILWTTALMFLMLMVFRIWMLQGSMPIFSEEDNPASFSSSLLTRFYMYSYLAAFNFWMLLNPSTLSYDWQMGSIPLVTSVFDVRNVASLLLFLFLSVSALQLLCAPSLKKADANTMLLYLCILVLPFLPASNVFVTVGFVVAERVLYIPSIGFCILITYGLRKLRNSTRFYWVWKSCTIILIVLFMARTVIRNKDWKSREALFTSGLTSVPHNAKVHYNFANLQKDLGNVETAVEHYRMALSLWPNHASAHNNLGTLLSDTKEAEHHFKLALLINSHHPRALFNLASLYSKQGRKQVSQELLQRAIELDKEFIEAYSSLATIYAEAGKLDEAESLHLKALSMDPNNADSFNNYGTFLQKTGRVEEAVQQYRQAMRLQPNHTVAIVNAARSLRALKNNREAEELYKRALSINSEPKIMDNLGVLYISAGRIAEANKLYKDLYEKYTDYVEGRVHFAQVLMQERSFQQAETLLQSVIKENNTHRDALHQLSLLYSQVNRTTEALEHILKSLNLCSSSEVSCAQLHADHGDILKDLKQWDDAAQSYRMAIQLDPKLSHAHVNLAVINHLQGECHQALRHYHEAYMLDPDNQLLHENMRKLKLHLVDGSGTCDTERRATCKSR</sequence>
<evidence type="ECO:0000256" key="3">
    <source>
        <dbReference type="ARBA" id="ARBA00004240"/>
    </source>
</evidence>
<evidence type="ECO:0000256" key="5">
    <source>
        <dbReference type="ARBA" id="ARBA00007882"/>
    </source>
</evidence>
<gene>
    <name evidence="20" type="ORF">HNY73_005894</name>
</gene>
<evidence type="ECO:0000313" key="21">
    <source>
        <dbReference type="Proteomes" id="UP000807504"/>
    </source>
</evidence>
<feature type="transmembrane region" description="Helical" evidence="18">
    <location>
        <begin position="429"/>
        <end position="451"/>
    </location>
</feature>
<feature type="transmembrane region" description="Helical" evidence="18">
    <location>
        <begin position="254"/>
        <end position="271"/>
    </location>
</feature>
<evidence type="ECO:0000259" key="19">
    <source>
        <dbReference type="Pfam" id="PF08409"/>
    </source>
</evidence>
<accession>A0A8T0FKR0</accession>
<name>A0A8T0FKR0_ARGBR</name>
<evidence type="ECO:0000256" key="17">
    <source>
        <dbReference type="SAM" id="MobiDB-lite"/>
    </source>
</evidence>
<comment type="function">
    <text evidence="1">Transfers mannosyl residues to the hydroxyl group of serine or threonine residues.</text>
</comment>
<dbReference type="SUPFAM" id="SSF48452">
    <property type="entry name" value="TPR-like"/>
    <property type="match status" value="2"/>
</dbReference>
<evidence type="ECO:0000256" key="15">
    <source>
        <dbReference type="ARBA" id="ARBA00045102"/>
    </source>
</evidence>
<feature type="transmembrane region" description="Helical" evidence="18">
    <location>
        <begin position="170"/>
        <end position="192"/>
    </location>
</feature>
<keyword evidence="9" id="KW-0677">Repeat</keyword>
<comment type="catalytic activity">
    <reaction evidence="15">
        <text>a di-trans,poly-cis-dolichyl beta-D-mannosyl phosphate + L-seryl-[protein] = 3-O-(alpha-D-mannosyl)-L-seryl-[protein] + a di-trans,poly-cis-dolichyl phosphate + H(+)</text>
        <dbReference type="Rhea" id="RHEA:17377"/>
        <dbReference type="Rhea" id="RHEA-COMP:9863"/>
        <dbReference type="Rhea" id="RHEA-COMP:13546"/>
        <dbReference type="Rhea" id="RHEA-COMP:19498"/>
        <dbReference type="Rhea" id="RHEA-COMP:19501"/>
        <dbReference type="ChEBI" id="CHEBI:15378"/>
        <dbReference type="ChEBI" id="CHEBI:29999"/>
        <dbReference type="ChEBI" id="CHEBI:57683"/>
        <dbReference type="ChEBI" id="CHEBI:58211"/>
        <dbReference type="ChEBI" id="CHEBI:137321"/>
        <dbReference type="EC" id="2.4.1.109"/>
    </reaction>
</comment>
<evidence type="ECO:0000256" key="10">
    <source>
        <dbReference type="ARBA" id="ARBA00022803"/>
    </source>
</evidence>
<dbReference type="Pfam" id="PF13414">
    <property type="entry name" value="TPR_11"/>
    <property type="match status" value="1"/>
</dbReference>
<reference evidence="20" key="2">
    <citation type="submission" date="2020-06" db="EMBL/GenBank/DDBJ databases">
        <authorList>
            <person name="Sheffer M."/>
        </authorList>
    </citation>
    <scope>NUCLEOTIDE SEQUENCE</scope>
</reference>
<feature type="transmembrane region" description="Helical" evidence="18">
    <location>
        <begin position="398"/>
        <end position="417"/>
    </location>
</feature>
<dbReference type="PANTHER" id="PTHR44809">
    <property type="match status" value="1"/>
</dbReference>
<proteinExistence type="inferred from homology"/>